<dbReference type="FunFam" id="1.10.630.10:FF:000043">
    <property type="entry name" value="Cytochrome P450 99A2"/>
    <property type="match status" value="1"/>
</dbReference>
<evidence type="ECO:0000256" key="3">
    <source>
        <dbReference type="ARBA" id="ARBA00022723"/>
    </source>
</evidence>
<comment type="similarity">
    <text evidence="1 8">Belongs to the cytochrome P450 family.</text>
</comment>
<evidence type="ECO:0000256" key="5">
    <source>
        <dbReference type="ARBA" id="ARBA00023004"/>
    </source>
</evidence>
<dbReference type="SUPFAM" id="SSF48264">
    <property type="entry name" value="Cytochrome P450"/>
    <property type="match status" value="1"/>
</dbReference>
<name>A0AAV8CYD3_9POAL</name>
<dbReference type="InterPro" id="IPR017972">
    <property type="entry name" value="Cyt_P450_CS"/>
</dbReference>
<evidence type="ECO:0000256" key="7">
    <source>
        <dbReference type="PIRSR" id="PIRSR602401-1"/>
    </source>
</evidence>
<dbReference type="GO" id="GO:0016705">
    <property type="term" value="F:oxidoreductase activity, acting on paired donors, with incorporation or reduction of molecular oxygen"/>
    <property type="evidence" value="ECO:0007669"/>
    <property type="project" value="InterPro"/>
</dbReference>
<protein>
    <submittedName>
        <fullName evidence="10">Cytochrome P450</fullName>
    </submittedName>
</protein>
<evidence type="ECO:0000313" key="10">
    <source>
        <dbReference type="EMBL" id="KAJ4760829.1"/>
    </source>
</evidence>
<keyword evidence="11" id="KW-1185">Reference proteome</keyword>
<dbReference type="InterPro" id="IPR002401">
    <property type="entry name" value="Cyt_P450_E_grp-I"/>
</dbReference>
<keyword evidence="2 7" id="KW-0349">Heme</keyword>
<dbReference type="PRINTS" id="PR00463">
    <property type="entry name" value="EP450I"/>
</dbReference>
<dbReference type="Gene3D" id="1.10.630.10">
    <property type="entry name" value="Cytochrome P450"/>
    <property type="match status" value="1"/>
</dbReference>
<keyword evidence="9" id="KW-1133">Transmembrane helix</keyword>
<dbReference type="GO" id="GO:0020037">
    <property type="term" value="F:heme binding"/>
    <property type="evidence" value="ECO:0007669"/>
    <property type="project" value="InterPro"/>
</dbReference>
<evidence type="ECO:0000256" key="9">
    <source>
        <dbReference type="SAM" id="Phobius"/>
    </source>
</evidence>
<evidence type="ECO:0000256" key="8">
    <source>
        <dbReference type="RuleBase" id="RU000461"/>
    </source>
</evidence>
<dbReference type="GO" id="GO:0005506">
    <property type="term" value="F:iron ion binding"/>
    <property type="evidence" value="ECO:0007669"/>
    <property type="project" value="InterPro"/>
</dbReference>
<dbReference type="PRINTS" id="PR00385">
    <property type="entry name" value="P450"/>
</dbReference>
<dbReference type="EMBL" id="JAMFTS010000004">
    <property type="protein sequence ID" value="KAJ4760829.1"/>
    <property type="molecule type" value="Genomic_DNA"/>
</dbReference>
<dbReference type="Pfam" id="PF00067">
    <property type="entry name" value="p450"/>
    <property type="match status" value="1"/>
</dbReference>
<dbReference type="InterPro" id="IPR036396">
    <property type="entry name" value="Cyt_P450_sf"/>
</dbReference>
<keyword evidence="9" id="KW-0812">Transmembrane</keyword>
<comment type="cofactor">
    <cofactor evidence="7">
        <name>heme</name>
        <dbReference type="ChEBI" id="CHEBI:30413"/>
    </cofactor>
</comment>
<dbReference type="PANTHER" id="PTHR47955">
    <property type="entry name" value="CYTOCHROME P450 FAMILY 71 PROTEIN"/>
    <property type="match status" value="1"/>
</dbReference>
<keyword evidence="4 8" id="KW-0560">Oxidoreductase</keyword>
<evidence type="ECO:0000256" key="1">
    <source>
        <dbReference type="ARBA" id="ARBA00010617"/>
    </source>
</evidence>
<evidence type="ECO:0000313" key="11">
    <source>
        <dbReference type="Proteomes" id="UP001140206"/>
    </source>
</evidence>
<proteinExistence type="inferred from homology"/>
<dbReference type="PANTHER" id="PTHR47955:SF8">
    <property type="entry name" value="CYTOCHROME P450 71D11-LIKE"/>
    <property type="match status" value="1"/>
</dbReference>
<evidence type="ECO:0000256" key="6">
    <source>
        <dbReference type="ARBA" id="ARBA00023033"/>
    </source>
</evidence>
<dbReference type="CDD" id="cd11072">
    <property type="entry name" value="CYP71-like"/>
    <property type="match status" value="1"/>
</dbReference>
<keyword evidence="9" id="KW-0472">Membrane</keyword>
<dbReference type="AlphaFoldDB" id="A0AAV8CYD3"/>
<organism evidence="10 11">
    <name type="scientific">Rhynchospora pubera</name>
    <dbReference type="NCBI Taxonomy" id="906938"/>
    <lineage>
        <taxon>Eukaryota</taxon>
        <taxon>Viridiplantae</taxon>
        <taxon>Streptophyta</taxon>
        <taxon>Embryophyta</taxon>
        <taxon>Tracheophyta</taxon>
        <taxon>Spermatophyta</taxon>
        <taxon>Magnoliopsida</taxon>
        <taxon>Liliopsida</taxon>
        <taxon>Poales</taxon>
        <taxon>Cyperaceae</taxon>
        <taxon>Cyperoideae</taxon>
        <taxon>Rhynchosporeae</taxon>
        <taxon>Rhynchospora</taxon>
    </lineage>
</organism>
<feature type="binding site" description="axial binding residue" evidence="7">
    <location>
        <position position="441"/>
    </location>
    <ligand>
        <name>heme</name>
        <dbReference type="ChEBI" id="CHEBI:30413"/>
    </ligand>
    <ligandPart>
        <name>Fe</name>
        <dbReference type="ChEBI" id="CHEBI:18248"/>
    </ligandPart>
</feature>
<evidence type="ECO:0000256" key="4">
    <source>
        <dbReference type="ARBA" id="ARBA00023002"/>
    </source>
</evidence>
<keyword evidence="6 8" id="KW-0503">Monooxygenase</keyword>
<dbReference type="PROSITE" id="PS00086">
    <property type="entry name" value="CYTOCHROME_P450"/>
    <property type="match status" value="1"/>
</dbReference>
<keyword evidence="5 7" id="KW-0408">Iron</keyword>
<feature type="transmembrane region" description="Helical" evidence="9">
    <location>
        <begin position="6"/>
        <end position="25"/>
    </location>
</feature>
<accession>A0AAV8CYD3</accession>
<keyword evidence="3 7" id="KW-0479">Metal-binding</keyword>
<comment type="caution">
    <text evidence="10">The sequence shown here is derived from an EMBL/GenBank/DDBJ whole genome shotgun (WGS) entry which is preliminary data.</text>
</comment>
<dbReference type="GO" id="GO:0004497">
    <property type="term" value="F:monooxygenase activity"/>
    <property type="evidence" value="ECO:0007669"/>
    <property type="project" value="UniProtKB-KW"/>
</dbReference>
<dbReference type="InterPro" id="IPR001128">
    <property type="entry name" value="Cyt_P450"/>
</dbReference>
<gene>
    <name evidence="10" type="ORF">LUZ62_071204</name>
</gene>
<dbReference type="Proteomes" id="UP001140206">
    <property type="component" value="Chromosome 4"/>
</dbReference>
<evidence type="ECO:0000256" key="2">
    <source>
        <dbReference type="ARBA" id="ARBA00022617"/>
    </source>
</evidence>
<reference evidence="10" key="1">
    <citation type="submission" date="2022-08" db="EMBL/GenBank/DDBJ databases">
        <authorList>
            <person name="Marques A."/>
        </authorList>
    </citation>
    <scope>NUCLEOTIDE SEQUENCE</scope>
    <source>
        <strain evidence="10">RhyPub2mFocal</strain>
        <tissue evidence="10">Leaves</tissue>
    </source>
</reference>
<sequence>MELTVSLLPYLLVSLLFPLLSLWFLHKRTTHSKSKLPPGPWTLPFIGSLHHLATAPLLHHALHDLSRLHGPVMYLRAGQIDLVAITSREAAKEVMKTHDANFANRPMTHVATVLIYGGTDIVYSSGSYWRQLRRICTDELLSSKQVMRFSSIRNEEINSLLKSFCIIPDKSSANFTEMVSKLTIDIIIRTAFGGKCKNKGLFSELMRETLEFFAAFNLTEFFPSLSWLDVNTRRRLVRLHSKLDLIMEDIVHEHLQKQQQQNKREDEGLEYDLVDVLINVKENGDLEEPMTMDNIKAVILDVFFAGAETAASTIIWALTELIRNPEVMAKAQKEIRQSAREDSKIDESALGYVKLVIKETLRMHPPTPLLLPRQCRESCEILGYTIPSGARVLVNAWSLGRNPEYWNDPQKFIPERFENSTVDFVGQNFEFVPFGAGRRICPGLEFGVAMVEDALSRILLHFDWELPNGMKPEDLDMTETFGITAAKKQPLYLVPTLRVPLPDF</sequence>